<evidence type="ECO:0000256" key="1">
    <source>
        <dbReference type="SAM" id="MobiDB-lite"/>
    </source>
</evidence>
<dbReference type="OrthoDB" id="4155104at2759"/>
<organism evidence="2 3">
    <name type="scientific">Cladophialophora carrionii</name>
    <dbReference type="NCBI Taxonomy" id="86049"/>
    <lineage>
        <taxon>Eukaryota</taxon>
        <taxon>Fungi</taxon>
        <taxon>Dikarya</taxon>
        <taxon>Ascomycota</taxon>
        <taxon>Pezizomycotina</taxon>
        <taxon>Eurotiomycetes</taxon>
        <taxon>Chaetothyriomycetidae</taxon>
        <taxon>Chaetothyriales</taxon>
        <taxon>Herpotrichiellaceae</taxon>
        <taxon>Cladophialophora</taxon>
    </lineage>
</organism>
<feature type="region of interest" description="Disordered" evidence="1">
    <location>
        <begin position="387"/>
        <end position="413"/>
    </location>
</feature>
<name>A0A1C1CIX6_9EURO</name>
<gene>
    <name evidence="2" type="ORF">CLCR_04099</name>
</gene>
<sequence length="428" mass="47814">MWKKSKSNEDAVDNMFTACPPFPEQPWTYITDPMGNNGHANNVQDMIDGAQFHYSSMSANFFSSSDLSSMDSLLHHLDKSKTARHISKKVFLIVDKLNRLDCENGEKVEAAKKIREHAAKSGRTFASVNLFMEEGTKERDMKKWGPHHLELCVRDLTHKQVAEQVYKWLFTAIPPTEHIYLLTQAKLQVTDQKHYPDYEYCPLGDIKKHAKDAKIQFGVVITSKPVLVPGTQRLHWTVADKSGTADSCGDAQGNFYFQYRGPTSQYTWDWVQSLQAGDIKSLPRMPSVQIRESRTVRVAKLPLRTASFAVSSVGLAIKGVGSGLIKVGDVLSMGKSSEYVPHGDVDTSGKKVDWAKQFEKEGKDRSDKVEKAKKMWTEKIAVQLAAARKRKNRGAHVDPEGGSDGDSDANTLCGSEKQAVVVTEKEFC</sequence>
<evidence type="ECO:0000313" key="3">
    <source>
        <dbReference type="Proteomes" id="UP000094526"/>
    </source>
</evidence>
<protein>
    <submittedName>
        <fullName evidence="2">Uncharacterized protein</fullName>
    </submittedName>
</protein>
<proteinExistence type="predicted"/>
<dbReference type="VEuPathDB" id="FungiDB:CLCR_04099"/>
<comment type="caution">
    <text evidence="2">The sequence shown here is derived from an EMBL/GenBank/DDBJ whole genome shotgun (WGS) entry which is preliminary data.</text>
</comment>
<evidence type="ECO:0000313" key="2">
    <source>
        <dbReference type="EMBL" id="OCT48458.1"/>
    </source>
</evidence>
<dbReference type="VEuPathDB" id="FungiDB:G647_08582"/>
<dbReference type="Proteomes" id="UP000094526">
    <property type="component" value="Unassembled WGS sequence"/>
</dbReference>
<dbReference type="AlphaFoldDB" id="A0A1C1CIX6"/>
<reference evidence="3" key="1">
    <citation type="submission" date="2015-07" db="EMBL/GenBank/DDBJ databases">
        <authorList>
            <person name="Teixeira M.M."/>
            <person name="Souza R.C."/>
            <person name="Almeida L.G."/>
            <person name="Vicente V.A."/>
            <person name="de Hoog S."/>
            <person name="Bocca A.L."/>
            <person name="de Almeida S.R."/>
            <person name="Vasconcelos A.T."/>
            <person name="Felipe M.S."/>
        </authorList>
    </citation>
    <scope>NUCLEOTIDE SEQUENCE [LARGE SCALE GENOMIC DNA]</scope>
    <source>
        <strain evidence="3">KSF</strain>
    </source>
</reference>
<dbReference type="EMBL" id="LGRB01000012">
    <property type="protein sequence ID" value="OCT48458.1"/>
    <property type="molecule type" value="Genomic_DNA"/>
</dbReference>
<dbReference type="eggNOG" id="ENOG502T39S">
    <property type="taxonomic scope" value="Eukaryota"/>
</dbReference>
<keyword evidence="3" id="KW-1185">Reference proteome</keyword>
<accession>A0A1C1CIX6</accession>